<evidence type="ECO:0000313" key="2">
    <source>
        <dbReference type="EMBL" id="CAL1593201.1"/>
    </source>
</evidence>
<dbReference type="Proteomes" id="UP001497482">
    <property type="component" value="Chromosome 2"/>
</dbReference>
<feature type="compositionally biased region" description="Polar residues" evidence="1">
    <location>
        <begin position="1"/>
        <end position="18"/>
    </location>
</feature>
<protein>
    <submittedName>
        <fullName evidence="2">Uncharacterized protein</fullName>
    </submittedName>
</protein>
<evidence type="ECO:0000313" key="3">
    <source>
        <dbReference type="Proteomes" id="UP001497482"/>
    </source>
</evidence>
<gene>
    <name evidence="2" type="ORF">KC01_LOCUS22340</name>
</gene>
<name>A0AAV2KY87_KNICA</name>
<feature type="region of interest" description="Disordered" evidence="1">
    <location>
        <begin position="1"/>
        <end position="35"/>
    </location>
</feature>
<accession>A0AAV2KY87</accession>
<keyword evidence="3" id="KW-1185">Reference proteome</keyword>
<organism evidence="2 3">
    <name type="scientific">Knipowitschia caucasica</name>
    <name type="common">Caucasian dwarf goby</name>
    <name type="synonym">Pomatoschistus caucasicus</name>
    <dbReference type="NCBI Taxonomy" id="637954"/>
    <lineage>
        <taxon>Eukaryota</taxon>
        <taxon>Metazoa</taxon>
        <taxon>Chordata</taxon>
        <taxon>Craniata</taxon>
        <taxon>Vertebrata</taxon>
        <taxon>Euteleostomi</taxon>
        <taxon>Actinopterygii</taxon>
        <taxon>Neopterygii</taxon>
        <taxon>Teleostei</taxon>
        <taxon>Neoteleostei</taxon>
        <taxon>Acanthomorphata</taxon>
        <taxon>Gobiaria</taxon>
        <taxon>Gobiiformes</taxon>
        <taxon>Gobioidei</taxon>
        <taxon>Gobiidae</taxon>
        <taxon>Gobiinae</taxon>
        <taxon>Knipowitschia</taxon>
    </lineage>
</organism>
<dbReference type="AlphaFoldDB" id="A0AAV2KY87"/>
<dbReference type="EMBL" id="OZ035824">
    <property type="protein sequence ID" value="CAL1593201.1"/>
    <property type="molecule type" value="Genomic_DNA"/>
</dbReference>
<reference evidence="2 3" key="1">
    <citation type="submission" date="2024-04" db="EMBL/GenBank/DDBJ databases">
        <authorList>
            <person name="Waldvogel A.-M."/>
            <person name="Schoenle A."/>
        </authorList>
    </citation>
    <scope>NUCLEOTIDE SEQUENCE [LARGE SCALE GENOMIC DNA]</scope>
</reference>
<evidence type="ECO:0000256" key="1">
    <source>
        <dbReference type="SAM" id="MobiDB-lite"/>
    </source>
</evidence>
<sequence length="81" mass="8748">MNSRVSDITWSARSFDADSSSEPDEPREGARSLGRAEVLPQTLLSPRAAIGRGSLKVTVTLTGWSHRRGCISIPPSPPFAR</sequence>
<proteinExistence type="predicted"/>